<dbReference type="Pfam" id="PF00440">
    <property type="entry name" value="TetR_N"/>
    <property type="match status" value="1"/>
</dbReference>
<name>A0A1T4MU64_9ACTN</name>
<sequence>MRSENKPSGQKNRKGRSFIEQARRAQIIDAAIATIADVGFANASLARIAERAGISKGVISYHFAGKDELVQKVVDQIYTDVADSVVAEITEWTEAPTATAVLRTHILTVAAYMRDHREHLKALSEIFTGFRDPDGRSRYGVQSSDPIYDSLEAVYRTGQERGEFRPFDTRVMAVSQQAAIDHMFAYWENHPEHDLDAYARELADLFEHATRAIPPGS</sequence>
<dbReference type="InterPro" id="IPR036271">
    <property type="entry name" value="Tet_transcr_reg_TetR-rel_C_sf"/>
</dbReference>
<dbReference type="EMBL" id="FUWS01000003">
    <property type="protein sequence ID" value="SJZ70650.1"/>
    <property type="molecule type" value="Genomic_DNA"/>
</dbReference>
<keyword evidence="2 4" id="KW-0238">DNA-binding</keyword>
<dbReference type="AlphaFoldDB" id="A0A1T4MU64"/>
<dbReference type="InterPro" id="IPR009057">
    <property type="entry name" value="Homeodomain-like_sf"/>
</dbReference>
<dbReference type="Gene3D" id="1.10.10.60">
    <property type="entry name" value="Homeodomain-like"/>
    <property type="match status" value="1"/>
</dbReference>
<evidence type="ECO:0000256" key="2">
    <source>
        <dbReference type="ARBA" id="ARBA00023125"/>
    </source>
</evidence>
<dbReference type="RefSeq" id="WP_078760564.1">
    <property type="nucleotide sequence ID" value="NZ_FUWS01000003.1"/>
</dbReference>
<dbReference type="InterPro" id="IPR050109">
    <property type="entry name" value="HTH-type_TetR-like_transc_reg"/>
</dbReference>
<evidence type="ECO:0000256" key="4">
    <source>
        <dbReference type="PROSITE-ProRule" id="PRU00335"/>
    </source>
</evidence>
<evidence type="ECO:0000256" key="1">
    <source>
        <dbReference type="ARBA" id="ARBA00023015"/>
    </source>
</evidence>
<dbReference type="InterPro" id="IPR023772">
    <property type="entry name" value="DNA-bd_HTH_TetR-type_CS"/>
</dbReference>
<dbReference type="SUPFAM" id="SSF48498">
    <property type="entry name" value="Tetracyclin repressor-like, C-terminal domain"/>
    <property type="match status" value="1"/>
</dbReference>
<evidence type="ECO:0000313" key="7">
    <source>
        <dbReference type="Proteomes" id="UP000190637"/>
    </source>
</evidence>
<keyword evidence="1" id="KW-0805">Transcription regulation</keyword>
<evidence type="ECO:0000259" key="5">
    <source>
        <dbReference type="PROSITE" id="PS50977"/>
    </source>
</evidence>
<dbReference type="STRING" id="1122192.SAMN02745673_01143"/>
<dbReference type="SUPFAM" id="SSF46689">
    <property type="entry name" value="Homeodomain-like"/>
    <property type="match status" value="1"/>
</dbReference>
<dbReference type="GO" id="GO:0000976">
    <property type="term" value="F:transcription cis-regulatory region binding"/>
    <property type="evidence" value="ECO:0007669"/>
    <property type="project" value="TreeGrafter"/>
</dbReference>
<proteinExistence type="predicted"/>
<dbReference type="GO" id="GO:0003700">
    <property type="term" value="F:DNA-binding transcription factor activity"/>
    <property type="evidence" value="ECO:0007669"/>
    <property type="project" value="TreeGrafter"/>
</dbReference>
<dbReference type="OrthoDB" id="9806334at2"/>
<dbReference type="PROSITE" id="PS01081">
    <property type="entry name" value="HTH_TETR_1"/>
    <property type="match status" value="1"/>
</dbReference>
<reference evidence="6 7" key="1">
    <citation type="submission" date="2017-02" db="EMBL/GenBank/DDBJ databases">
        <authorList>
            <person name="Peterson S.W."/>
        </authorList>
    </citation>
    <scope>NUCLEOTIDE SEQUENCE [LARGE SCALE GENOMIC DNA]</scope>
    <source>
        <strain evidence="6 7">DSM 45154</strain>
    </source>
</reference>
<dbReference type="PROSITE" id="PS50977">
    <property type="entry name" value="HTH_TETR_2"/>
    <property type="match status" value="1"/>
</dbReference>
<feature type="domain" description="HTH tetR-type" evidence="5">
    <location>
        <begin position="21"/>
        <end position="81"/>
    </location>
</feature>
<evidence type="ECO:0000313" key="6">
    <source>
        <dbReference type="EMBL" id="SJZ70650.1"/>
    </source>
</evidence>
<organism evidence="6 7">
    <name type="scientific">Marinactinospora thermotolerans DSM 45154</name>
    <dbReference type="NCBI Taxonomy" id="1122192"/>
    <lineage>
        <taxon>Bacteria</taxon>
        <taxon>Bacillati</taxon>
        <taxon>Actinomycetota</taxon>
        <taxon>Actinomycetes</taxon>
        <taxon>Streptosporangiales</taxon>
        <taxon>Nocardiopsidaceae</taxon>
        <taxon>Marinactinospora</taxon>
    </lineage>
</organism>
<accession>A0A1T4MU64</accession>
<gene>
    <name evidence="6" type="ORF">SAMN02745673_01143</name>
</gene>
<dbReference type="Proteomes" id="UP000190637">
    <property type="component" value="Unassembled WGS sequence"/>
</dbReference>
<feature type="DNA-binding region" description="H-T-H motif" evidence="4">
    <location>
        <begin position="44"/>
        <end position="63"/>
    </location>
</feature>
<keyword evidence="3" id="KW-0804">Transcription</keyword>
<keyword evidence="7" id="KW-1185">Reference proteome</keyword>
<dbReference type="Gene3D" id="1.10.357.10">
    <property type="entry name" value="Tetracycline Repressor, domain 2"/>
    <property type="match status" value="1"/>
</dbReference>
<dbReference type="InterPro" id="IPR001647">
    <property type="entry name" value="HTH_TetR"/>
</dbReference>
<protein>
    <submittedName>
        <fullName evidence="6">Transcriptional regulator, TetR family</fullName>
    </submittedName>
</protein>
<evidence type="ECO:0000256" key="3">
    <source>
        <dbReference type="ARBA" id="ARBA00023163"/>
    </source>
</evidence>
<dbReference type="PANTHER" id="PTHR30055:SF234">
    <property type="entry name" value="HTH-TYPE TRANSCRIPTIONAL REGULATOR BETI"/>
    <property type="match status" value="1"/>
</dbReference>
<dbReference type="PANTHER" id="PTHR30055">
    <property type="entry name" value="HTH-TYPE TRANSCRIPTIONAL REGULATOR RUTR"/>
    <property type="match status" value="1"/>
</dbReference>
<dbReference type="PRINTS" id="PR00455">
    <property type="entry name" value="HTHTETR"/>
</dbReference>